<dbReference type="OrthoDB" id="444631at2759"/>
<dbReference type="Gene3D" id="1.25.40.20">
    <property type="entry name" value="Ankyrin repeat-containing domain"/>
    <property type="match status" value="3"/>
</dbReference>
<proteinExistence type="predicted"/>
<dbReference type="STRING" id="28573.A0A0U1LYL8"/>
<sequence>MDEPNLPPSPQDTVVGESCHLFNLPMEILDEVSKYLAVPELGLFMRANKQLHEALYPQIIKQAIREDDELYESPFNLTYAAMKDNIRAFEAILEKTKAELLAKSSIKTDNTPRDHATGATIIHMATVHCKPIYLQRLLEKGGSVSAPDVTQWSEPHTPIQRAAKYGRLDNMKVLVAFGADVNDQAIGNGNLFAWTPLHRAMSRRDLEMVSFLISAGADPRVRMGPTLTTTILIRGLDWVEGLELVLEMHRFEEVMIDHALTHAVYTMTDFYDAASCLIKAGARPRYQLLCVACKRETKPTLKSIEFIATLATVDDRNGSHLTALHEVVHADVARVVMQTIPGIVNAKGTQHGWTPLQYLYGVHWPSQLRELKVEPILRKRRSDVALALLQNGASIDFSLGLFKRNVLFSASEMGHYDVVQELLRKDPGLVYSRDSLGNTPLHMAASSWDNGTLECLEILLAGDSDIDAQNDQGQTALHCVSCSIPIPDAPERTFLDNDYNDAKVIALTEANANIFLRGTQNWSLAPRTAVVEAIFSSNLPSAETLVDEGVALFKSCKGSTTTSPLDLDVGEIRRYLTEALHAAVENGWIELVRRLLQPETECSLRDLAPNGDNVFHCLARGAISMSVPGMAMTVGWRMLGYQMPSGWNHKFTETYYTTEGRPQRYFYELADEICGHIHLLPLALEKNAAGHSAFDLYKQAFPMLNWDAILEKIQDSLSKGEDICMPIPYQPTVNLAGDYSIWSRVDI</sequence>
<dbReference type="Pfam" id="PF12796">
    <property type="entry name" value="Ank_2"/>
    <property type="match status" value="1"/>
</dbReference>
<dbReference type="Pfam" id="PF13637">
    <property type="entry name" value="Ank_4"/>
    <property type="match status" value="1"/>
</dbReference>
<evidence type="ECO:0000256" key="1">
    <source>
        <dbReference type="ARBA" id="ARBA00022737"/>
    </source>
</evidence>
<dbReference type="PROSITE" id="PS50088">
    <property type="entry name" value="ANK_REPEAT"/>
    <property type="match status" value="3"/>
</dbReference>
<dbReference type="PANTHER" id="PTHR24198:SF165">
    <property type="entry name" value="ANKYRIN REPEAT-CONTAINING PROTEIN-RELATED"/>
    <property type="match status" value="1"/>
</dbReference>
<dbReference type="InterPro" id="IPR002110">
    <property type="entry name" value="Ankyrin_rpt"/>
</dbReference>
<dbReference type="SMART" id="SM00248">
    <property type="entry name" value="ANK"/>
    <property type="match status" value="9"/>
</dbReference>
<name>A0A0U1LYL8_TALIS</name>
<evidence type="ECO:0000259" key="4">
    <source>
        <dbReference type="PROSITE" id="PS50181"/>
    </source>
</evidence>
<dbReference type="EMBL" id="CVMT01000004">
    <property type="protein sequence ID" value="CRG88434.1"/>
    <property type="molecule type" value="Genomic_DNA"/>
</dbReference>
<organism evidence="5 6">
    <name type="scientific">Talaromyces islandicus</name>
    <name type="common">Penicillium islandicum</name>
    <dbReference type="NCBI Taxonomy" id="28573"/>
    <lineage>
        <taxon>Eukaryota</taxon>
        <taxon>Fungi</taxon>
        <taxon>Dikarya</taxon>
        <taxon>Ascomycota</taxon>
        <taxon>Pezizomycotina</taxon>
        <taxon>Eurotiomycetes</taxon>
        <taxon>Eurotiomycetidae</taxon>
        <taxon>Eurotiales</taxon>
        <taxon>Trichocomaceae</taxon>
        <taxon>Talaromyces</taxon>
        <taxon>Talaromyces sect. Islandici</taxon>
    </lineage>
</organism>
<dbReference type="PANTHER" id="PTHR24198">
    <property type="entry name" value="ANKYRIN REPEAT AND PROTEIN KINASE DOMAIN-CONTAINING PROTEIN"/>
    <property type="match status" value="1"/>
</dbReference>
<evidence type="ECO:0000256" key="3">
    <source>
        <dbReference type="PROSITE-ProRule" id="PRU00023"/>
    </source>
</evidence>
<dbReference type="InterPro" id="IPR036770">
    <property type="entry name" value="Ankyrin_rpt-contain_sf"/>
</dbReference>
<protein>
    <recommendedName>
        <fullName evidence="4">F-box domain-containing protein</fullName>
    </recommendedName>
</protein>
<dbReference type="SUPFAM" id="SSF48403">
    <property type="entry name" value="Ankyrin repeat"/>
    <property type="match status" value="1"/>
</dbReference>
<accession>A0A0U1LYL8</accession>
<evidence type="ECO:0000313" key="6">
    <source>
        <dbReference type="Proteomes" id="UP000054383"/>
    </source>
</evidence>
<evidence type="ECO:0000256" key="2">
    <source>
        <dbReference type="ARBA" id="ARBA00023043"/>
    </source>
</evidence>
<evidence type="ECO:0000313" key="5">
    <source>
        <dbReference type="EMBL" id="CRG88434.1"/>
    </source>
</evidence>
<keyword evidence="1" id="KW-0677">Repeat</keyword>
<dbReference type="OMA" id="VKNHEGN"/>
<keyword evidence="2 3" id="KW-0040">ANK repeat</keyword>
<dbReference type="AlphaFoldDB" id="A0A0U1LYL8"/>
<dbReference type="Proteomes" id="UP000054383">
    <property type="component" value="Unassembled WGS sequence"/>
</dbReference>
<dbReference type="InterPro" id="IPR001810">
    <property type="entry name" value="F-box_dom"/>
</dbReference>
<feature type="repeat" description="ANK" evidence="3">
    <location>
        <begin position="154"/>
        <end position="186"/>
    </location>
</feature>
<feature type="domain" description="F-box" evidence="4">
    <location>
        <begin position="18"/>
        <end position="74"/>
    </location>
</feature>
<keyword evidence="6" id="KW-1185">Reference proteome</keyword>
<gene>
    <name evidence="5" type="ORF">PISL3812_05464</name>
</gene>
<feature type="repeat" description="ANK" evidence="3">
    <location>
        <begin position="192"/>
        <end position="224"/>
    </location>
</feature>
<reference evidence="5 6" key="1">
    <citation type="submission" date="2015-04" db="EMBL/GenBank/DDBJ databases">
        <authorList>
            <person name="Syromyatnikov M.Y."/>
            <person name="Popov V.N."/>
        </authorList>
    </citation>
    <scope>NUCLEOTIDE SEQUENCE [LARGE SCALE GENOMIC DNA]</scope>
    <source>
        <strain evidence="5">WF-38-12</strain>
    </source>
</reference>
<feature type="repeat" description="ANK" evidence="3">
    <location>
        <begin position="436"/>
        <end position="471"/>
    </location>
</feature>
<dbReference type="PROSITE" id="PS50297">
    <property type="entry name" value="ANK_REP_REGION"/>
    <property type="match status" value="3"/>
</dbReference>
<dbReference type="PROSITE" id="PS50181">
    <property type="entry name" value="FBOX"/>
    <property type="match status" value="1"/>
</dbReference>